<evidence type="ECO:0000256" key="1">
    <source>
        <dbReference type="ARBA" id="ARBA00004058"/>
    </source>
</evidence>
<dbReference type="Gene3D" id="3.10.340.11">
    <property type="entry name" value="Methenyltetrahydromethanopterin Cyclohydrolase, Chain A, domain 1"/>
    <property type="match status" value="1"/>
</dbReference>
<dbReference type="Pfam" id="PF02289">
    <property type="entry name" value="MCH"/>
    <property type="match status" value="1"/>
</dbReference>
<evidence type="ECO:0000313" key="13">
    <source>
        <dbReference type="EMBL" id="MDQ0467095.1"/>
    </source>
</evidence>
<dbReference type="GO" id="GO:0018759">
    <property type="term" value="F:methenyltetrahydromethanopterin cyclohydrolase activity"/>
    <property type="evidence" value="ECO:0007669"/>
    <property type="project" value="UniProtKB-EC"/>
</dbReference>
<protein>
    <recommendedName>
        <fullName evidence="6 12">Methenyltetrahydromethanopterin cyclohydrolase</fullName>
        <ecNumber evidence="5 12">3.5.4.27</ecNumber>
    </recommendedName>
    <alternativeName>
        <fullName evidence="10 12">Methenyl-H4MPT cyclohydrolase</fullName>
    </alternativeName>
</protein>
<keyword evidence="8 12" id="KW-0554">One-carbon metabolism</keyword>
<evidence type="ECO:0000256" key="4">
    <source>
        <dbReference type="ARBA" id="ARBA00006902"/>
    </source>
</evidence>
<evidence type="ECO:0000256" key="12">
    <source>
        <dbReference type="HAMAP-Rule" id="MF_00486"/>
    </source>
</evidence>
<comment type="function">
    <text evidence="1 12">Catalyzes the hydrolysis of methenyl-H(4)MPT(+) to 5-formyl-H(4)MPT.</text>
</comment>
<dbReference type="Gene3D" id="3.30.1030.10">
    <property type="entry name" value="Methenyltetrahydromethanopterin Cyclohydrolase, Chain A, domain 2"/>
    <property type="match status" value="1"/>
</dbReference>
<comment type="subcellular location">
    <subcellularLocation>
        <location evidence="2 12">Cytoplasm</location>
    </subcellularLocation>
</comment>
<proteinExistence type="inferred from homology"/>
<comment type="similarity">
    <text evidence="4 12">Belongs to the MCH family.</text>
</comment>
<dbReference type="CDD" id="cd00545">
    <property type="entry name" value="MCH"/>
    <property type="match status" value="1"/>
</dbReference>
<keyword evidence="14" id="KW-1185">Reference proteome</keyword>
<evidence type="ECO:0000256" key="9">
    <source>
        <dbReference type="ARBA" id="ARBA00022801"/>
    </source>
</evidence>
<keyword evidence="9 12" id="KW-0378">Hydrolase</keyword>
<dbReference type="Proteomes" id="UP001242480">
    <property type="component" value="Unassembled WGS sequence"/>
</dbReference>
<accession>A0ABU0IYK1</accession>
<name>A0ABU0IYK1_9HYPH</name>
<evidence type="ECO:0000256" key="6">
    <source>
        <dbReference type="ARBA" id="ARBA00020597"/>
    </source>
</evidence>
<evidence type="ECO:0000256" key="10">
    <source>
        <dbReference type="ARBA" id="ARBA00030468"/>
    </source>
</evidence>
<organism evidence="13 14">
    <name type="scientific">Labrys wisconsinensis</name>
    <dbReference type="NCBI Taxonomy" id="425677"/>
    <lineage>
        <taxon>Bacteria</taxon>
        <taxon>Pseudomonadati</taxon>
        <taxon>Pseudomonadota</taxon>
        <taxon>Alphaproteobacteria</taxon>
        <taxon>Hyphomicrobiales</taxon>
        <taxon>Xanthobacteraceae</taxon>
        <taxon>Labrys</taxon>
    </lineage>
</organism>
<keyword evidence="7 12" id="KW-0963">Cytoplasm</keyword>
<evidence type="ECO:0000256" key="11">
    <source>
        <dbReference type="ARBA" id="ARBA00048684"/>
    </source>
</evidence>
<comment type="caution">
    <text evidence="13">The sequence shown here is derived from an EMBL/GenBank/DDBJ whole genome shotgun (WGS) entry which is preliminary data.</text>
</comment>
<evidence type="ECO:0000256" key="5">
    <source>
        <dbReference type="ARBA" id="ARBA00012765"/>
    </source>
</evidence>
<comment type="pathway">
    <text evidence="3 12">One-carbon metabolism; formaldehyde degradation; formate from formaldehyde (H(4)MPT route): step 3/5.</text>
</comment>
<dbReference type="SUPFAM" id="SSF56199">
    <property type="entry name" value="Methenyltetrahydromethanopterin cyclohydrolase"/>
    <property type="match status" value="1"/>
</dbReference>
<reference evidence="13 14" key="1">
    <citation type="submission" date="2023-07" db="EMBL/GenBank/DDBJ databases">
        <title>Genomic Encyclopedia of Type Strains, Phase IV (KMG-IV): sequencing the most valuable type-strain genomes for metagenomic binning, comparative biology and taxonomic classification.</title>
        <authorList>
            <person name="Goeker M."/>
        </authorList>
    </citation>
    <scope>NUCLEOTIDE SEQUENCE [LARGE SCALE GENOMIC DNA]</scope>
    <source>
        <strain evidence="13 14">DSM 19619</strain>
    </source>
</reference>
<comment type="catalytic activity">
    <reaction evidence="11 12">
        <text>5,10-methenyl-5,6,7,8-tetrahydromethanopterin + H2O = N(5)-formyl-5,6,7,8-tetrahydromethanopterin + H(+)</text>
        <dbReference type="Rhea" id="RHEA:19053"/>
        <dbReference type="ChEBI" id="CHEBI:15377"/>
        <dbReference type="ChEBI" id="CHEBI:15378"/>
        <dbReference type="ChEBI" id="CHEBI:58018"/>
        <dbReference type="ChEBI" id="CHEBI:58337"/>
        <dbReference type="EC" id="3.5.4.27"/>
    </reaction>
</comment>
<dbReference type="RefSeq" id="WP_307266311.1">
    <property type="nucleotide sequence ID" value="NZ_JAUSVX010000001.1"/>
</dbReference>
<gene>
    <name evidence="12" type="primary">mch</name>
    <name evidence="13" type="ORF">QO011_000090</name>
</gene>
<evidence type="ECO:0000256" key="7">
    <source>
        <dbReference type="ARBA" id="ARBA00022490"/>
    </source>
</evidence>
<sequence length="324" mass="33698">MTDTPRRPSINTLAMPLVDKFAADAALLRVSVTSGPGGARIIDAGSRVPGSIEAGRRLAEICLAGLATVALAPAGPLAHWPFSLVVHAADPVLACLASQYAGWSLSAGKGKEAYFALGSGPGRAAARVEPLFEELHYHDAPQSAVLVLETGAPPPRAIVDKVAQATGLPADRLTFIYAPTQSLAGSTQVVARVLEVGLHKVHTLGFPLERVVDGIGSAPLAPPAPDFVKAMGRTNDAIIYGGRIQLFVSGPDGEARDLAEALPSSTSRDHGAPFADIFGRFKGDFYAIDPHLFSPAEVIVTALDSGRSYRAGRLAPDLVDASFA</sequence>
<evidence type="ECO:0000256" key="8">
    <source>
        <dbReference type="ARBA" id="ARBA00022563"/>
    </source>
</evidence>
<dbReference type="HAMAP" id="MF_00486">
    <property type="entry name" value="McH"/>
    <property type="match status" value="1"/>
</dbReference>
<dbReference type="EMBL" id="JAUSVX010000001">
    <property type="protein sequence ID" value="MDQ0467095.1"/>
    <property type="molecule type" value="Genomic_DNA"/>
</dbReference>
<dbReference type="EC" id="3.5.4.27" evidence="5 12"/>
<dbReference type="NCBIfam" id="TIGR03120">
    <property type="entry name" value="one_C_mch"/>
    <property type="match status" value="1"/>
</dbReference>
<dbReference type="InterPro" id="IPR003209">
    <property type="entry name" value="METHMP_CycHdrlase"/>
</dbReference>
<evidence type="ECO:0000256" key="3">
    <source>
        <dbReference type="ARBA" id="ARBA00005087"/>
    </source>
</evidence>
<evidence type="ECO:0000256" key="2">
    <source>
        <dbReference type="ARBA" id="ARBA00004496"/>
    </source>
</evidence>
<evidence type="ECO:0000313" key="14">
    <source>
        <dbReference type="Proteomes" id="UP001242480"/>
    </source>
</evidence>